<evidence type="ECO:0000256" key="1">
    <source>
        <dbReference type="SAM" id="SignalP"/>
    </source>
</evidence>
<comment type="caution">
    <text evidence="3">The sequence shown here is derived from an EMBL/GenBank/DDBJ whole genome shotgun (WGS) entry which is preliminary data.</text>
</comment>
<accession>A0A9D5CEU1</accession>
<keyword evidence="4" id="KW-1185">Reference proteome</keyword>
<dbReference type="Gene3D" id="2.60.120.10">
    <property type="entry name" value="Jelly Rolls"/>
    <property type="match status" value="2"/>
</dbReference>
<evidence type="ECO:0000313" key="3">
    <source>
        <dbReference type="EMBL" id="KAJ0971525.1"/>
    </source>
</evidence>
<dbReference type="AlphaFoldDB" id="A0A9D5CEU1"/>
<feature type="signal peptide" evidence="1">
    <location>
        <begin position="1"/>
        <end position="33"/>
    </location>
</feature>
<evidence type="ECO:0000313" key="4">
    <source>
        <dbReference type="Proteomes" id="UP001085076"/>
    </source>
</evidence>
<dbReference type="InterPro" id="IPR014710">
    <property type="entry name" value="RmlC-like_jellyroll"/>
</dbReference>
<dbReference type="PANTHER" id="PTHR31238">
    <property type="entry name" value="GERMIN-LIKE PROTEIN SUBFAMILY 3 MEMBER 3"/>
    <property type="match status" value="1"/>
</dbReference>
<evidence type="ECO:0000259" key="2">
    <source>
        <dbReference type="Pfam" id="PF00190"/>
    </source>
</evidence>
<proteinExistence type="predicted"/>
<name>A0A9D5CEU1_9LILI</name>
<gene>
    <name evidence="3" type="ORF">J5N97_019484</name>
</gene>
<dbReference type="OrthoDB" id="1921208at2759"/>
<feature type="chain" id="PRO_5039008224" description="Cupin type-1 domain-containing protein" evidence="1">
    <location>
        <begin position="34"/>
        <end position="130"/>
    </location>
</feature>
<reference evidence="3" key="2">
    <citation type="journal article" date="2022" name="Hortic Res">
        <title>The genome of Dioscorea zingiberensis sheds light on the biosynthesis, origin and evolution of the medicinally important diosgenin saponins.</title>
        <authorList>
            <person name="Li Y."/>
            <person name="Tan C."/>
            <person name="Li Z."/>
            <person name="Guo J."/>
            <person name="Li S."/>
            <person name="Chen X."/>
            <person name="Wang C."/>
            <person name="Dai X."/>
            <person name="Yang H."/>
            <person name="Song W."/>
            <person name="Hou L."/>
            <person name="Xu J."/>
            <person name="Tong Z."/>
            <person name="Xu A."/>
            <person name="Yuan X."/>
            <person name="Wang W."/>
            <person name="Yang Q."/>
            <person name="Chen L."/>
            <person name="Sun Z."/>
            <person name="Wang K."/>
            <person name="Pan B."/>
            <person name="Chen J."/>
            <person name="Bao Y."/>
            <person name="Liu F."/>
            <person name="Qi X."/>
            <person name="Gang D.R."/>
            <person name="Wen J."/>
            <person name="Li J."/>
        </authorList>
    </citation>
    <scope>NUCLEOTIDE SEQUENCE</scope>
    <source>
        <strain evidence="3">Dzin_1.0</strain>
    </source>
</reference>
<organism evidence="3 4">
    <name type="scientific">Dioscorea zingiberensis</name>
    <dbReference type="NCBI Taxonomy" id="325984"/>
    <lineage>
        <taxon>Eukaryota</taxon>
        <taxon>Viridiplantae</taxon>
        <taxon>Streptophyta</taxon>
        <taxon>Embryophyta</taxon>
        <taxon>Tracheophyta</taxon>
        <taxon>Spermatophyta</taxon>
        <taxon>Magnoliopsida</taxon>
        <taxon>Liliopsida</taxon>
        <taxon>Dioscoreales</taxon>
        <taxon>Dioscoreaceae</taxon>
        <taxon>Dioscorea</taxon>
    </lineage>
</organism>
<feature type="domain" description="Cupin type-1" evidence="2">
    <location>
        <begin position="71"/>
        <end position="120"/>
    </location>
</feature>
<dbReference type="Pfam" id="PF00190">
    <property type="entry name" value="Cupin_1"/>
    <property type="match status" value="1"/>
</dbReference>
<dbReference type="InterPro" id="IPR006045">
    <property type="entry name" value="Cupin_1"/>
</dbReference>
<keyword evidence="1" id="KW-0732">Signal</keyword>
<dbReference type="Proteomes" id="UP001085076">
    <property type="component" value="Miscellaneous, Linkage group lg05"/>
</dbReference>
<protein>
    <recommendedName>
        <fullName evidence="2">Cupin type-1 domain-containing protein</fullName>
    </recommendedName>
</protein>
<dbReference type="EMBL" id="JAGGNH010000005">
    <property type="protein sequence ID" value="KAJ0971525.1"/>
    <property type="molecule type" value="Genomic_DNA"/>
</dbReference>
<reference evidence="3" key="1">
    <citation type="submission" date="2021-03" db="EMBL/GenBank/DDBJ databases">
        <authorList>
            <person name="Li Z."/>
            <person name="Yang C."/>
        </authorList>
    </citation>
    <scope>NUCLEOTIDE SEQUENCE</scope>
    <source>
        <strain evidence="3">Dzin_1.0</strain>
        <tissue evidence="3">Leaf</tissue>
    </source>
</reference>
<sequence length="130" mass="13783">MALRFSPVNLLLLLPMKMIITILLLDLCCVCHADPDPVDDICIADLSTGQRFAGGYPCKPDSQITADDLCNIGKGKAQTFAALNSHLPGGVSVPKNLFGSTPSIPDALLSKVFQVDEATVRSSKAKLADI</sequence>